<comment type="caution">
    <text evidence="2">The sequence shown here is derived from an EMBL/GenBank/DDBJ whole genome shotgun (WGS) entry which is preliminary data.</text>
</comment>
<protein>
    <submittedName>
        <fullName evidence="2">Uncharacterized protein</fullName>
    </submittedName>
</protein>
<evidence type="ECO:0000313" key="2">
    <source>
        <dbReference type="EMBL" id="KAL1375074.1"/>
    </source>
</evidence>
<name>A0ABD1CFC7_CULPP</name>
<feature type="non-terminal residue" evidence="2">
    <location>
        <position position="167"/>
    </location>
</feature>
<dbReference type="AlphaFoldDB" id="A0ABD1CFC7"/>
<reference evidence="2 3" key="1">
    <citation type="submission" date="2024-05" db="EMBL/GenBank/DDBJ databases">
        <title>Culex pipiens pipiens assembly and annotation.</title>
        <authorList>
            <person name="Alout H."/>
            <person name="Durand T."/>
        </authorList>
    </citation>
    <scope>NUCLEOTIDE SEQUENCE [LARGE SCALE GENOMIC DNA]</scope>
    <source>
        <strain evidence="2">HA-2024</strain>
        <tissue evidence="2">Whole body</tissue>
    </source>
</reference>
<organism evidence="2 3">
    <name type="scientific">Culex pipiens pipiens</name>
    <name type="common">Northern house mosquito</name>
    <dbReference type="NCBI Taxonomy" id="38569"/>
    <lineage>
        <taxon>Eukaryota</taxon>
        <taxon>Metazoa</taxon>
        <taxon>Ecdysozoa</taxon>
        <taxon>Arthropoda</taxon>
        <taxon>Hexapoda</taxon>
        <taxon>Insecta</taxon>
        <taxon>Pterygota</taxon>
        <taxon>Neoptera</taxon>
        <taxon>Endopterygota</taxon>
        <taxon>Diptera</taxon>
        <taxon>Nematocera</taxon>
        <taxon>Culicoidea</taxon>
        <taxon>Culicidae</taxon>
        <taxon>Culicinae</taxon>
        <taxon>Culicini</taxon>
        <taxon>Culex</taxon>
        <taxon>Culex</taxon>
    </lineage>
</organism>
<keyword evidence="3" id="KW-1185">Reference proteome</keyword>
<accession>A0ABD1CFC7</accession>
<feature type="region of interest" description="Disordered" evidence="1">
    <location>
        <begin position="1"/>
        <end position="22"/>
    </location>
</feature>
<evidence type="ECO:0000313" key="3">
    <source>
        <dbReference type="Proteomes" id="UP001562425"/>
    </source>
</evidence>
<dbReference type="EMBL" id="JBEHCU010012804">
    <property type="protein sequence ID" value="KAL1375074.1"/>
    <property type="molecule type" value="Genomic_DNA"/>
</dbReference>
<gene>
    <name evidence="2" type="ORF">pipiens_000721</name>
</gene>
<proteinExistence type="predicted"/>
<evidence type="ECO:0000256" key="1">
    <source>
        <dbReference type="SAM" id="MobiDB-lite"/>
    </source>
</evidence>
<sequence length="167" mass="18782">MLDPSANDMFEQGNYRRRRTRRQRSAKMILNGHFHQAGPQFGRRRIKPLSLDVAAAVVPRGQFRPTDDFITWAPSWPGPAVTVSVDELFTGGAVRSFSRRRTGSQIVNLRSYVPFELFPNGRVLAVVVGAVGNPVETIYDNGVPELLLADLCYNHEKTETLLCQKVR</sequence>
<dbReference type="Proteomes" id="UP001562425">
    <property type="component" value="Unassembled WGS sequence"/>
</dbReference>